<gene>
    <name evidence="1" type="ORF">STAS_28100</name>
</gene>
<dbReference type="OrthoDB" id="913431at2759"/>
<name>A0A5A7R075_STRAF</name>
<accession>A0A5A7R075</accession>
<dbReference type="Proteomes" id="UP000325081">
    <property type="component" value="Unassembled WGS sequence"/>
</dbReference>
<evidence type="ECO:0000313" key="2">
    <source>
        <dbReference type="Proteomes" id="UP000325081"/>
    </source>
</evidence>
<dbReference type="PANTHER" id="PTHR33116:SF86">
    <property type="entry name" value="REVERSE TRANSCRIPTASE DOMAIN-CONTAINING PROTEIN"/>
    <property type="match status" value="1"/>
</dbReference>
<sequence>MLHQRRNRGLPHKLLSTLFTSEGSVDIGNLISYIPTTITEAQNETLVAQVTEEEIRNALLSMHPDKALGWDAVTSFFNTGHILKNWNLTLITLIPKCQVPLNVGDYRPISLCEPCLPLCISNTQAAFIPDRQLLDNVIIAQEVFHFLNRHRTGTKRYMALKLDMSKAFDRIEWGSIKSLSCLIQHEMAIGSYKGLKISRQGPILSHLFFADDSLLFCQATADSANLILEMLEKYKSFTGQQVNMVKSSVFFSKNTLEDVQRNIGHILQGITVSKGETFKYLVDAVKSRLLSWKNKFLSGAVHPIFTMSCFLLPVGLCKELSQLFAQFWWCSQSANKTGIHWKAWKLLTLPKAAGSLNFHDLQVFNEALILKQIWRLITKPGLLMSRVLRHRYFPTGDFFGAKPNQNASWLWRSWLKLQKKFLQGFMMQVRDGRKTKIWEQPWVPNLSNYKLLNKSSTTPSLTWVSELIAEHGVSWKEDLLRRCFSHSECQAILQINTLSRHLQDKATWSFNPRQVFTVASTYAHLIYNKILQLDIPENSTNAVNLRKMRNRSWKLKIKGKVKHFIWKCYSGILPVATTLYKRELKQSGDCHLFIGKGRLNSITTSHTGGQTFA</sequence>
<proteinExistence type="predicted"/>
<protein>
    <submittedName>
        <fullName evidence="1">Retrotransposon protein</fullName>
    </submittedName>
</protein>
<organism evidence="1 2">
    <name type="scientific">Striga asiatica</name>
    <name type="common">Asiatic witchweed</name>
    <name type="synonym">Buchnera asiatica</name>
    <dbReference type="NCBI Taxonomy" id="4170"/>
    <lineage>
        <taxon>Eukaryota</taxon>
        <taxon>Viridiplantae</taxon>
        <taxon>Streptophyta</taxon>
        <taxon>Embryophyta</taxon>
        <taxon>Tracheophyta</taxon>
        <taxon>Spermatophyta</taxon>
        <taxon>Magnoliopsida</taxon>
        <taxon>eudicotyledons</taxon>
        <taxon>Gunneridae</taxon>
        <taxon>Pentapetalae</taxon>
        <taxon>asterids</taxon>
        <taxon>lamiids</taxon>
        <taxon>Lamiales</taxon>
        <taxon>Orobanchaceae</taxon>
        <taxon>Buchnereae</taxon>
        <taxon>Striga</taxon>
    </lineage>
</organism>
<evidence type="ECO:0000313" key="1">
    <source>
        <dbReference type="EMBL" id="GER50779.1"/>
    </source>
</evidence>
<dbReference type="AlphaFoldDB" id="A0A5A7R075"/>
<keyword evidence="2" id="KW-1185">Reference proteome</keyword>
<dbReference type="EMBL" id="BKCP01009403">
    <property type="protein sequence ID" value="GER50779.1"/>
    <property type="molecule type" value="Genomic_DNA"/>
</dbReference>
<dbReference type="CDD" id="cd01650">
    <property type="entry name" value="RT_nLTR_like"/>
    <property type="match status" value="1"/>
</dbReference>
<reference evidence="2" key="1">
    <citation type="journal article" date="2019" name="Curr. Biol.">
        <title>Genome Sequence of Striga asiatica Provides Insight into the Evolution of Plant Parasitism.</title>
        <authorList>
            <person name="Yoshida S."/>
            <person name="Kim S."/>
            <person name="Wafula E.K."/>
            <person name="Tanskanen J."/>
            <person name="Kim Y.M."/>
            <person name="Honaas L."/>
            <person name="Yang Z."/>
            <person name="Spallek T."/>
            <person name="Conn C.E."/>
            <person name="Ichihashi Y."/>
            <person name="Cheong K."/>
            <person name="Cui S."/>
            <person name="Der J.P."/>
            <person name="Gundlach H."/>
            <person name="Jiao Y."/>
            <person name="Hori C."/>
            <person name="Ishida J.K."/>
            <person name="Kasahara H."/>
            <person name="Kiba T."/>
            <person name="Kim M.S."/>
            <person name="Koo N."/>
            <person name="Laohavisit A."/>
            <person name="Lee Y.H."/>
            <person name="Lumba S."/>
            <person name="McCourt P."/>
            <person name="Mortimer J.C."/>
            <person name="Mutuku J.M."/>
            <person name="Nomura T."/>
            <person name="Sasaki-Sekimoto Y."/>
            <person name="Seto Y."/>
            <person name="Wang Y."/>
            <person name="Wakatake T."/>
            <person name="Sakakibara H."/>
            <person name="Demura T."/>
            <person name="Yamaguchi S."/>
            <person name="Yoneyama K."/>
            <person name="Manabe R.I."/>
            <person name="Nelson D.C."/>
            <person name="Schulman A.H."/>
            <person name="Timko M.P."/>
            <person name="dePamphilis C.W."/>
            <person name="Choi D."/>
            <person name="Shirasu K."/>
        </authorList>
    </citation>
    <scope>NUCLEOTIDE SEQUENCE [LARGE SCALE GENOMIC DNA]</scope>
    <source>
        <strain evidence="2">cv. UVA1</strain>
    </source>
</reference>
<dbReference type="PANTHER" id="PTHR33116">
    <property type="entry name" value="REVERSE TRANSCRIPTASE ZINC-BINDING DOMAIN-CONTAINING PROTEIN-RELATED-RELATED"/>
    <property type="match status" value="1"/>
</dbReference>
<comment type="caution">
    <text evidence="1">The sequence shown here is derived from an EMBL/GenBank/DDBJ whole genome shotgun (WGS) entry which is preliminary data.</text>
</comment>